<evidence type="ECO:0000256" key="1">
    <source>
        <dbReference type="SAM" id="MobiDB-lite"/>
    </source>
</evidence>
<proteinExistence type="predicted"/>
<sequence length="160" mass="18185">MNPISVEEFEKKVVISEEESNCGENDSLKIGAVLRRFLDVQQRRALAYARLKSTWYQSIDLSFMGVKMSTDMSEIKSILEKVTLEMANFSLKQSQMEQQHEKSIVALRETLGGTQKFDRGKGVDGTNGGGEIYSPSRNPMAWMNQNYREQPSPTIKILQE</sequence>
<protein>
    <submittedName>
        <fullName evidence="2">Uncharacterized protein</fullName>
    </submittedName>
</protein>
<gene>
    <name evidence="2" type="ORF">T459_25525</name>
</gene>
<organism evidence="2 3">
    <name type="scientific">Capsicum annuum</name>
    <name type="common">Capsicum pepper</name>
    <dbReference type="NCBI Taxonomy" id="4072"/>
    <lineage>
        <taxon>Eukaryota</taxon>
        <taxon>Viridiplantae</taxon>
        <taxon>Streptophyta</taxon>
        <taxon>Embryophyta</taxon>
        <taxon>Tracheophyta</taxon>
        <taxon>Spermatophyta</taxon>
        <taxon>Magnoliopsida</taxon>
        <taxon>eudicotyledons</taxon>
        <taxon>Gunneridae</taxon>
        <taxon>Pentapetalae</taxon>
        <taxon>asterids</taxon>
        <taxon>lamiids</taxon>
        <taxon>Solanales</taxon>
        <taxon>Solanaceae</taxon>
        <taxon>Solanoideae</taxon>
        <taxon>Capsiceae</taxon>
        <taxon>Capsicum</taxon>
    </lineage>
</organism>
<dbReference type="Gramene" id="PHT70421">
    <property type="protein sequence ID" value="PHT70421"/>
    <property type="gene ID" value="T459_25525"/>
</dbReference>
<dbReference type="EMBL" id="AYRZ02000010">
    <property type="protein sequence ID" value="PHT70421.1"/>
    <property type="molecule type" value="Genomic_DNA"/>
</dbReference>
<keyword evidence="3" id="KW-1185">Reference proteome</keyword>
<evidence type="ECO:0000313" key="2">
    <source>
        <dbReference type="EMBL" id="PHT70421.1"/>
    </source>
</evidence>
<comment type="caution">
    <text evidence="2">The sequence shown here is derived from an EMBL/GenBank/DDBJ whole genome shotgun (WGS) entry which is preliminary data.</text>
</comment>
<reference evidence="2 3" key="2">
    <citation type="journal article" date="2017" name="Genome Biol.">
        <title>New reference genome sequences of hot pepper reveal the massive evolution of plant disease-resistance genes by retroduplication.</title>
        <authorList>
            <person name="Kim S."/>
            <person name="Park J."/>
            <person name="Yeom S.I."/>
            <person name="Kim Y.M."/>
            <person name="Seo E."/>
            <person name="Kim K.T."/>
            <person name="Kim M.S."/>
            <person name="Lee J.M."/>
            <person name="Cheong K."/>
            <person name="Shin H.S."/>
            <person name="Kim S.B."/>
            <person name="Han K."/>
            <person name="Lee J."/>
            <person name="Park M."/>
            <person name="Lee H.A."/>
            <person name="Lee H.Y."/>
            <person name="Lee Y."/>
            <person name="Oh S."/>
            <person name="Lee J.H."/>
            <person name="Choi E."/>
            <person name="Choi E."/>
            <person name="Lee S.E."/>
            <person name="Jeon J."/>
            <person name="Kim H."/>
            <person name="Choi G."/>
            <person name="Song H."/>
            <person name="Lee J."/>
            <person name="Lee S.C."/>
            <person name="Kwon J.K."/>
            <person name="Lee H.Y."/>
            <person name="Koo N."/>
            <person name="Hong Y."/>
            <person name="Kim R.W."/>
            <person name="Kang W.H."/>
            <person name="Huh J.H."/>
            <person name="Kang B.C."/>
            <person name="Yang T.J."/>
            <person name="Lee Y.H."/>
            <person name="Bennetzen J.L."/>
            <person name="Choi D."/>
        </authorList>
    </citation>
    <scope>NUCLEOTIDE SEQUENCE [LARGE SCALE GENOMIC DNA]</scope>
    <source>
        <strain evidence="3">cv. CM334</strain>
    </source>
</reference>
<feature type="region of interest" description="Disordered" evidence="1">
    <location>
        <begin position="116"/>
        <end position="137"/>
    </location>
</feature>
<name>A0A2G2YLF1_CAPAN</name>
<reference evidence="2 3" key="1">
    <citation type="journal article" date="2014" name="Nat. Genet.">
        <title>Genome sequence of the hot pepper provides insights into the evolution of pungency in Capsicum species.</title>
        <authorList>
            <person name="Kim S."/>
            <person name="Park M."/>
            <person name="Yeom S.I."/>
            <person name="Kim Y.M."/>
            <person name="Lee J.M."/>
            <person name="Lee H.A."/>
            <person name="Seo E."/>
            <person name="Choi J."/>
            <person name="Cheong K."/>
            <person name="Kim K.T."/>
            <person name="Jung K."/>
            <person name="Lee G.W."/>
            <person name="Oh S.K."/>
            <person name="Bae C."/>
            <person name="Kim S.B."/>
            <person name="Lee H.Y."/>
            <person name="Kim S.Y."/>
            <person name="Kim M.S."/>
            <person name="Kang B.C."/>
            <person name="Jo Y.D."/>
            <person name="Yang H.B."/>
            <person name="Jeong H.J."/>
            <person name="Kang W.H."/>
            <person name="Kwon J.K."/>
            <person name="Shin C."/>
            <person name="Lim J.Y."/>
            <person name="Park J.H."/>
            <person name="Huh J.H."/>
            <person name="Kim J.S."/>
            <person name="Kim B.D."/>
            <person name="Cohen O."/>
            <person name="Paran I."/>
            <person name="Suh M.C."/>
            <person name="Lee S.B."/>
            <person name="Kim Y.K."/>
            <person name="Shin Y."/>
            <person name="Noh S.J."/>
            <person name="Park J."/>
            <person name="Seo Y.S."/>
            <person name="Kwon S.Y."/>
            <person name="Kim H.A."/>
            <person name="Park J.M."/>
            <person name="Kim H.J."/>
            <person name="Choi S.B."/>
            <person name="Bosland P.W."/>
            <person name="Reeves G."/>
            <person name="Jo S.H."/>
            <person name="Lee B.W."/>
            <person name="Cho H.T."/>
            <person name="Choi H.S."/>
            <person name="Lee M.S."/>
            <person name="Yu Y."/>
            <person name="Do Choi Y."/>
            <person name="Park B.S."/>
            <person name="van Deynze A."/>
            <person name="Ashrafi H."/>
            <person name="Hill T."/>
            <person name="Kim W.T."/>
            <person name="Pai H.S."/>
            <person name="Ahn H.K."/>
            <person name="Yeam I."/>
            <person name="Giovannoni J.J."/>
            <person name="Rose J.K."/>
            <person name="Sorensen I."/>
            <person name="Lee S.J."/>
            <person name="Kim R.W."/>
            <person name="Choi I.Y."/>
            <person name="Choi B.S."/>
            <person name="Lim J.S."/>
            <person name="Lee Y.H."/>
            <person name="Choi D."/>
        </authorList>
    </citation>
    <scope>NUCLEOTIDE SEQUENCE [LARGE SCALE GENOMIC DNA]</scope>
    <source>
        <strain evidence="3">cv. CM334</strain>
    </source>
</reference>
<evidence type="ECO:0000313" key="3">
    <source>
        <dbReference type="Proteomes" id="UP000222542"/>
    </source>
</evidence>
<dbReference type="AlphaFoldDB" id="A0A2G2YLF1"/>
<dbReference type="Proteomes" id="UP000222542">
    <property type="component" value="Unassembled WGS sequence"/>
</dbReference>
<accession>A0A2G2YLF1</accession>